<keyword evidence="3" id="KW-1185">Reference proteome</keyword>
<comment type="caution">
    <text evidence="2">The sequence shown here is derived from an EMBL/GenBank/DDBJ whole genome shotgun (WGS) entry which is preliminary data.</text>
</comment>
<evidence type="ECO:0000256" key="1">
    <source>
        <dbReference type="SAM" id="SignalP"/>
    </source>
</evidence>
<dbReference type="RefSeq" id="WP_394401282.1">
    <property type="nucleotide sequence ID" value="NZ_JBIGHW010000016.1"/>
</dbReference>
<organism evidence="2 3">
    <name type="scientific">Pelomonas margarita</name>
    <dbReference type="NCBI Taxonomy" id="3299031"/>
    <lineage>
        <taxon>Bacteria</taxon>
        <taxon>Pseudomonadati</taxon>
        <taxon>Pseudomonadota</taxon>
        <taxon>Betaproteobacteria</taxon>
        <taxon>Burkholderiales</taxon>
        <taxon>Sphaerotilaceae</taxon>
        <taxon>Roseateles</taxon>
    </lineage>
</organism>
<evidence type="ECO:0008006" key="4">
    <source>
        <dbReference type="Google" id="ProtNLM"/>
    </source>
</evidence>
<dbReference type="Proteomes" id="UP001606301">
    <property type="component" value="Unassembled WGS sequence"/>
</dbReference>
<proteinExistence type="predicted"/>
<accession>A0ABW7FP90</accession>
<name>A0ABW7FP90_9BURK</name>
<sequence length="166" mass="17326">MKALFAAAALSLASAAFAGTVTVSRSDYLDDTGDGTSFVETGLSLFTLTDSTWVSGSLKTTALQGVRPSIDIESVSLKNQTTGEVLSWVELVGVNWAAARVGFEEWSFATRQLDAGAWTLNVTGTAFSDKDGQGFSAAMELPEPDAGWLALVAVGGALAATRRRKA</sequence>
<dbReference type="EMBL" id="JBIGHW010000016">
    <property type="protein sequence ID" value="MFG6443131.1"/>
    <property type="molecule type" value="Genomic_DNA"/>
</dbReference>
<reference evidence="2 3" key="1">
    <citation type="submission" date="2024-08" db="EMBL/GenBank/DDBJ databases">
        <authorList>
            <person name="Lu H."/>
        </authorList>
    </citation>
    <scope>NUCLEOTIDE SEQUENCE [LARGE SCALE GENOMIC DNA]</scope>
    <source>
        <strain evidence="2 3">LKC17W</strain>
    </source>
</reference>
<keyword evidence="1" id="KW-0732">Signal</keyword>
<feature type="chain" id="PRO_5046088176" description="PEP-CTERM sorting domain-containing protein" evidence="1">
    <location>
        <begin position="19"/>
        <end position="166"/>
    </location>
</feature>
<feature type="signal peptide" evidence="1">
    <location>
        <begin position="1"/>
        <end position="18"/>
    </location>
</feature>
<evidence type="ECO:0000313" key="2">
    <source>
        <dbReference type="EMBL" id="MFG6443131.1"/>
    </source>
</evidence>
<evidence type="ECO:0000313" key="3">
    <source>
        <dbReference type="Proteomes" id="UP001606301"/>
    </source>
</evidence>
<gene>
    <name evidence="2" type="ORF">ACG0Z3_20775</name>
</gene>
<protein>
    <recommendedName>
        <fullName evidence="4">PEP-CTERM sorting domain-containing protein</fullName>
    </recommendedName>
</protein>